<evidence type="ECO:0000313" key="2">
    <source>
        <dbReference type="Proteomes" id="UP001519887"/>
    </source>
</evidence>
<gene>
    <name evidence="1" type="ORF">K0U00_42155</name>
</gene>
<protein>
    <submittedName>
        <fullName evidence="1">Uncharacterized protein</fullName>
    </submittedName>
</protein>
<reference evidence="1 2" key="1">
    <citation type="submission" date="2021-07" db="EMBL/GenBank/DDBJ databases">
        <title>Paenibacillus radiodurans sp. nov., isolated from the southeastern edge of Tengger Desert.</title>
        <authorList>
            <person name="Zhang G."/>
        </authorList>
    </citation>
    <scope>NUCLEOTIDE SEQUENCE [LARGE SCALE GENOMIC DNA]</scope>
    <source>
        <strain evidence="1 2">CCM 7311</strain>
    </source>
</reference>
<proteinExistence type="predicted"/>
<sequence length="146" mass="16026">WVGGSSQADWINKDQIAYIGPDGSLYAYDLRNAAVTVLLGRVGSFQLSPDRKYIAYWKGKGSTTKDMRIYAGKLQGNNILNETAVYQGVVPFQMAWNPDNSGLLIEGQKVYAREAGPAQPTQSAPSTVPSDLVPLHDNQSFIIEFE</sequence>
<feature type="non-terminal residue" evidence="1">
    <location>
        <position position="1"/>
    </location>
</feature>
<comment type="caution">
    <text evidence="1">The sequence shown here is derived from an EMBL/GenBank/DDBJ whole genome shotgun (WGS) entry which is preliminary data.</text>
</comment>
<accession>A0ABS7CIC4</accession>
<evidence type="ECO:0000313" key="1">
    <source>
        <dbReference type="EMBL" id="MBW7460689.1"/>
    </source>
</evidence>
<organism evidence="1 2">
    <name type="scientific">Paenibacillus sepulcri</name>
    <dbReference type="NCBI Taxonomy" id="359917"/>
    <lineage>
        <taxon>Bacteria</taxon>
        <taxon>Bacillati</taxon>
        <taxon>Bacillota</taxon>
        <taxon>Bacilli</taxon>
        <taxon>Bacillales</taxon>
        <taxon>Paenibacillaceae</taxon>
        <taxon>Paenibacillus</taxon>
    </lineage>
</organism>
<dbReference type="EMBL" id="JAHZIK010002391">
    <property type="protein sequence ID" value="MBW7460689.1"/>
    <property type="molecule type" value="Genomic_DNA"/>
</dbReference>
<dbReference type="Proteomes" id="UP001519887">
    <property type="component" value="Unassembled WGS sequence"/>
</dbReference>
<dbReference type="SUPFAM" id="SSF82171">
    <property type="entry name" value="DPP6 N-terminal domain-like"/>
    <property type="match status" value="1"/>
</dbReference>
<name>A0ABS7CIC4_9BACL</name>
<keyword evidence="2" id="KW-1185">Reference proteome</keyword>